<dbReference type="Pfam" id="PF08613">
    <property type="entry name" value="Cyclin"/>
    <property type="match status" value="1"/>
</dbReference>
<dbReference type="Gene3D" id="1.10.472.10">
    <property type="entry name" value="Cyclin-like"/>
    <property type="match status" value="1"/>
</dbReference>
<evidence type="ECO:0000313" key="2">
    <source>
        <dbReference type="EMBL" id="KAJ4135267.1"/>
    </source>
</evidence>
<dbReference type="CDD" id="cd20558">
    <property type="entry name" value="CYCLIN_ScPCL7-like"/>
    <property type="match status" value="1"/>
</dbReference>
<proteinExistence type="predicted"/>
<reference evidence="2" key="1">
    <citation type="submission" date="2022-09" db="EMBL/GenBank/DDBJ databases">
        <title>Fusarium specimens isolated from Avocado Roots.</title>
        <authorList>
            <person name="Stajich J."/>
            <person name="Roper C."/>
            <person name="Heimlech-Rivalta G."/>
        </authorList>
    </citation>
    <scope>NUCLEOTIDE SEQUENCE</scope>
    <source>
        <strain evidence="2">CF00095</strain>
    </source>
</reference>
<accession>A0ABQ8RHI0</accession>
<comment type="caution">
    <text evidence="2">The sequence shown here is derived from an EMBL/GenBank/DDBJ whole genome shotgun (WGS) entry which is preliminary data.</text>
</comment>
<feature type="region of interest" description="Disordered" evidence="1">
    <location>
        <begin position="323"/>
        <end position="342"/>
    </location>
</feature>
<dbReference type="InterPro" id="IPR013922">
    <property type="entry name" value="Cyclin_PHO80-like"/>
</dbReference>
<name>A0ABQ8RHI0_FUSEQ</name>
<gene>
    <name evidence="2" type="ORF">NW768_004889</name>
</gene>
<dbReference type="EMBL" id="JAOQBH010000006">
    <property type="protein sequence ID" value="KAJ4135267.1"/>
    <property type="molecule type" value="Genomic_DNA"/>
</dbReference>
<evidence type="ECO:0000313" key="3">
    <source>
        <dbReference type="Proteomes" id="UP001152024"/>
    </source>
</evidence>
<dbReference type="PANTHER" id="PTHR35391:SF7">
    <property type="entry name" value="C2H2-TYPE DOMAIN-CONTAINING PROTEIN"/>
    <property type="match status" value="1"/>
</dbReference>
<evidence type="ECO:0000256" key="1">
    <source>
        <dbReference type="SAM" id="MobiDB-lite"/>
    </source>
</evidence>
<sequence>MDRVRRSRGRDMSLYQHFDVLYVKDKFPLADNFLVHRLGKLISRRRQLLEYRVTHTQRLRPPVPHQMEPELNLLGIPEESNDGSYPGMTPHQDTKSTVLGTVSRDLSWNNLPSAITKATVQPAHAAITSLEALYPPSITESRTSSASEYTDNQKLHLPPRPLNEDGEPLIQFECPYCGIAKHIPIEPSWAWESHVLRDLQPYVCTFQECDMFDHIAKWSCNVCPSEANEDSPYLSFGTTEGFARHMTSVHKLAKAKLDGSMEAFRYPNSMVEGYCSLCKKYAQKLESHLGRHMEQMALFALPRPSLDDSGCSGSALANCSLSSSMHLSSDPGEESLSSPRMVHSPIQNIAVGSLGEAIRDRDPELEPPKTPDPSTDPHLEVEEMEEYNTGLPESVSNLFPSVALKLLEQISESLVAGSQNDSPPPPVSPSQQSQFLFVSKENAPKGKQGTIAATMPRGREKATQATVGNHGEASWSSSPVAENIAVHEESDTFSPEPNYQYRSLIRKFYSKKPPPISIGDYLSRLHRFCPMSSAVYLATSLHLQRLALEGIYDINRRNIYRLVLAGLRVSAKALEDLSYPHSKFAKVGGVSDSELSRLELAFCFLVGFDLSVTFDILQGHYEMLRDVMEGKATEGEVAEGEVTEGEVPAGQERAGLIWVNATKDNS</sequence>
<organism evidence="2 3">
    <name type="scientific">Fusarium equiseti</name>
    <name type="common">Fusarium scirpi</name>
    <dbReference type="NCBI Taxonomy" id="61235"/>
    <lineage>
        <taxon>Eukaryota</taxon>
        <taxon>Fungi</taxon>
        <taxon>Dikarya</taxon>
        <taxon>Ascomycota</taxon>
        <taxon>Pezizomycotina</taxon>
        <taxon>Sordariomycetes</taxon>
        <taxon>Hypocreomycetidae</taxon>
        <taxon>Hypocreales</taxon>
        <taxon>Nectriaceae</taxon>
        <taxon>Fusarium</taxon>
        <taxon>Fusarium incarnatum-equiseti species complex</taxon>
    </lineage>
</organism>
<dbReference type="Proteomes" id="UP001152024">
    <property type="component" value="Unassembled WGS sequence"/>
</dbReference>
<dbReference type="PANTHER" id="PTHR35391">
    <property type="entry name" value="C2H2-TYPE DOMAIN-CONTAINING PROTEIN-RELATED"/>
    <property type="match status" value="1"/>
</dbReference>
<protein>
    <submittedName>
        <fullName evidence="2">Uncharacterized protein</fullName>
    </submittedName>
</protein>
<keyword evidence="3" id="KW-1185">Reference proteome</keyword>